<dbReference type="EMBL" id="CAJNOI010001401">
    <property type="protein sequence ID" value="CAF1410527.1"/>
    <property type="molecule type" value="Genomic_DNA"/>
</dbReference>
<proteinExistence type="predicted"/>
<accession>A0A815LIJ3</accession>
<feature type="transmembrane region" description="Helical" evidence="1">
    <location>
        <begin position="262"/>
        <end position="280"/>
    </location>
</feature>
<protein>
    <recommendedName>
        <fullName evidence="3">Intradiol ring-cleavage dioxygenases domain-containing protein</fullName>
    </recommendedName>
</protein>
<feature type="signal peptide" evidence="2">
    <location>
        <begin position="1"/>
        <end position="17"/>
    </location>
</feature>
<dbReference type="Proteomes" id="UP000663832">
    <property type="component" value="Unassembled WGS sequence"/>
</dbReference>
<organism evidence="4 7">
    <name type="scientific">Adineta steineri</name>
    <dbReference type="NCBI Taxonomy" id="433720"/>
    <lineage>
        <taxon>Eukaryota</taxon>
        <taxon>Metazoa</taxon>
        <taxon>Spiralia</taxon>
        <taxon>Gnathifera</taxon>
        <taxon>Rotifera</taxon>
        <taxon>Eurotatoria</taxon>
        <taxon>Bdelloidea</taxon>
        <taxon>Adinetida</taxon>
        <taxon>Adinetidae</taxon>
        <taxon>Adineta</taxon>
    </lineage>
</organism>
<dbReference type="PANTHER" id="PTHR34315">
    <property type="match status" value="1"/>
</dbReference>
<dbReference type="GO" id="GO:0008199">
    <property type="term" value="F:ferric iron binding"/>
    <property type="evidence" value="ECO:0007669"/>
    <property type="project" value="InterPro"/>
</dbReference>
<dbReference type="InterPro" id="IPR015889">
    <property type="entry name" value="Intradiol_dOase_core"/>
</dbReference>
<name>A0A815LIJ3_9BILA</name>
<evidence type="ECO:0000313" key="6">
    <source>
        <dbReference type="Proteomes" id="UP000663832"/>
    </source>
</evidence>
<dbReference type="Pfam" id="PF00775">
    <property type="entry name" value="Dioxygenase_C"/>
    <property type="match status" value="1"/>
</dbReference>
<keyword evidence="6" id="KW-1185">Reference proteome</keyword>
<comment type="caution">
    <text evidence="4">The sequence shown here is derived from an EMBL/GenBank/DDBJ whole genome shotgun (WGS) entry which is preliminary data.</text>
</comment>
<evidence type="ECO:0000313" key="5">
    <source>
        <dbReference type="EMBL" id="CAF1617426.1"/>
    </source>
</evidence>
<feature type="domain" description="Intradiol ring-cleavage dioxygenases" evidence="3">
    <location>
        <begin position="49"/>
        <end position="143"/>
    </location>
</feature>
<evidence type="ECO:0000259" key="3">
    <source>
        <dbReference type="Pfam" id="PF00775"/>
    </source>
</evidence>
<dbReference type="Gene3D" id="2.60.130.10">
    <property type="entry name" value="Aromatic compound dioxygenase"/>
    <property type="match status" value="1"/>
</dbReference>
<dbReference type="AlphaFoldDB" id="A0A815LIJ3"/>
<evidence type="ECO:0000256" key="2">
    <source>
        <dbReference type="SAM" id="SignalP"/>
    </source>
</evidence>
<gene>
    <name evidence="4" type="ORF">BJG266_LOCUS38177</name>
    <name evidence="5" type="ORF">QVE165_LOCUS55057</name>
</gene>
<dbReference type="CDD" id="cd03457">
    <property type="entry name" value="intradiol_dioxygenase_like"/>
    <property type="match status" value="1"/>
</dbReference>
<evidence type="ECO:0000256" key="1">
    <source>
        <dbReference type="SAM" id="Phobius"/>
    </source>
</evidence>
<evidence type="ECO:0000313" key="4">
    <source>
        <dbReference type="EMBL" id="CAF1410527.1"/>
    </source>
</evidence>
<evidence type="ECO:0000313" key="7">
    <source>
        <dbReference type="Proteomes" id="UP000663877"/>
    </source>
</evidence>
<dbReference type="SUPFAM" id="SSF49482">
    <property type="entry name" value="Aromatic compound dioxygenase"/>
    <property type="match status" value="1"/>
</dbReference>
<keyword evidence="1" id="KW-0472">Membrane</keyword>
<keyword evidence="2" id="KW-0732">Signal</keyword>
<dbReference type="Proteomes" id="UP000663877">
    <property type="component" value="Unassembled WGS sequence"/>
</dbReference>
<dbReference type="PANTHER" id="PTHR34315:SF1">
    <property type="entry name" value="INTRADIOL RING-CLEAVAGE DIOXYGENASES DOMAIN-CONTAINING PROTEIN-RELATED"/>
    <property type="match status" value="1"/>
</dbReference>
<dbReference type="EMBL" id="CAJNOM010001727">
    <property type="protein sequence ID" value="CAF1617426.1"/>
    <property type="molecule type" value="Genomic_DNA"/>
</dbReference>
<dbReference type="GO" id="GO:0016702">
    <property type="term" value="F:oxidoreductase activity, acting on single donors with incorporation of molecular oxygen, incorporation of two atoms of oxygen"/>
    <property type="evidence" value="ECO:0007669"/>
    <property type="project" value="InterPro"/>
</dbReference>
<dbReference type="OrthoDB" id="10021862at2759"/>
<feature type="chain" id="PRO_5035606197" description="Intradiol ring-cleavage dioxygenases domain-containing protein" evidence="2">
    <location>
        <begin position="18"/>
        <end position="281"/>
    </location>
</feature>
<dbReference type="InterPro" id="IPR000627">
    <property type="entry name" value="Intradiol_dOase_C"/>
</dbReference>
<sequence length="281" mass="31132">MMNIILFLLFLILPCSSLQQDPSLTYCQKASSACILTPEQTEGPYYWNSTFVRQNISEDRSGIRFRLQVLVLNVNTCQPIANAIVDLWHCDALGLYSHYISASNQIPNPQNDNQTFLRGLQITNNDGIATFDTIYPGWYAGRTIHIHIKVHIGGEYNSETSLYSGGTVVHTGQLFFNDSFSDTVAEQSPYNSHNVRRTLNSQDGIYASGGSYTLMDIQYENGNLGFPGGLITTVTLGVSSNLLSSETTTSTTNPIGPNPSCGSNIFINVYVIFMLFFYLII</sequence>
<keyword evidence="1" id="KW-1133">Transmembrane helix</keyword>
<reference evidence="4" key="1">
    <citation type="submission" date="2021-02" db="EMBL/GenBank/DDBJ databases">
        <authorList>
            <person name="Nowell W R."/>
        </authorList>
    </citation>
    <scope>NUCLEOTIDE SEQUENCE</scope>
</reference>
<keyword evidence="1" id="KW-0812">Transmembrane</keyword>